<feature type="transmembrane region" description="Helical" evidence="2">
    <location>
        <begin position="280"/>
        <end position="301"/>
    </location>
</feature>
<dbReference type="RefSeq" id="WP_023845837.1">
    <property type="nucleotide sequence ID" value="NZ_AZAJ01000001.1"/>
</dbReference>
<keyword evidence="2" id="KW-0812">Transmembrane</keyword>
<feature type="region of interest" description="Disordered" evidence="1">
    <location>
        <begin position="311"/>
        <end position="352"/>
    </location>
</feature>
<dbReference type="Pfam" id="PF16327">
    <property type="entry name" value="CcmF_C"/>
    <property type="match status" value="1"/>
</dbReference>
<feature type="transmembrane region" description="Helical" evidence="2">
    <location>
        <begin position="147"/>
        <end position="166"/>
    </location>
</feature>
<dbReference type="STRING" id="1090322.MettiDRAFT_2178"/>
<name>W9DYC4_METTI</name>
<keyword evidence="2" id="KW-0472">Membrane</keyword>
<feature type="compositionally biased region" description="Basic and acidic residues" evidence="1">
    <location>
        <begin position="319"/>
        <end position="340"/>
    </location>
</feature>
<feature type="compositionally biased region" description="Basic residues" evidence="1">
    <location>
        <begin position="341"/>
        <end position="352"/>
    </location>
</feature>
<protein>
    <submittedName>
        <fullName evidence="4">Cytochrome c biogenesis factor</fullName>
    </submittedName>
</protein>
<gene>
    <name evidence="4" type="ORF">MettiDRAFT_2178</name>
</gene>
<accession>W9DYC4</accession>
<evidence type="ECO:0000313" key="4">
    <source>
        <dbReference type="EMBL" id="ETA68702.1"/>
    </source>
</evidence>
<evidence type="ECO:0000313" key="5">
    <source>
        <dbReference type="Proteomes" id="UP000019483"/>
    </source>
</evidence>
<evidence type="ECO:0000256" key="2">
    <source>
        <dbReference type="SAM" id="Phobius"/>
    </source>
</evidence>
<feature type="transmembrane region" description="Helical" evidence="2">
    <location>
        <begin position="109"/>
        <end position="126"/>
    </location>
</feature>
<proteinExistence type="predicted"/>
<dbReference type="EMBL" id="AZAJ01000001">
    <property type="protein sequence ID" value="ETA68702.1"/>
    <property type="molecule type" value="Genomic_DNA"/>
</dbReference>
<sequence>MKNKIPNLTNSNTMLATVVTFLLLATIITMGMLTPLIAKLVNGVDLSLESAYFNNRSAIPVAALVLLLSTCMLTGYADKKYVIPVVAGSALLSIIFAVISPFGNTPIDISLPILIVALLATFYRIYNMIMSRKNAATKEMIRKISAHVIHIGILMILLGIVLSSNMKMEGSAILSSDSNEIISFGGQHYQLKMNSMNSYYSGEAFRSYPASSYTTEVIFDIYKDGSYFKSGKVNYITDFKWGQTYTTTYINRGLTEELFIAPRAIDESAGEIDLYMRTVPFINCLWGGIYLMVIGIAVLLFTDRGKKEKMSHSTSTASEKIRPDTADNEDKYDRMLQQEIKKRKTKRMKDKR</sequence>
<comment type="caution">
    <text evidence="4">The sequence shown here is derived from an EMBL/GenBank/DDBJ whole genome shotgun (WGS) entry which is preliminary data.</text>
</comment>
<dbReference type="GO" id="GO:0016020">
    <property type="term" value="C:membrane"/>
    <property type="evidence" value="ECO:0007669"/>
    <property type="project" value="UniProtKB-SubCell"/>
</dbReference>
<dbReference type="InterPro" id="IPR032523">
    <property type="entry name" value="CcmF_C"/>
</dbReference>
<keyword evidence="5" id="KW-1185">Reference proteome</keyword>
<evidence type="ECO:0000256" key="1">
    <source>
        <dbReference type="SAM" id="MobiDB-lite"/>
    </source>
</evidence>
<organism evidence="4 5">
    <name type="scientific">Methanolobus tindarius DSM 2278</name>
    <dbReference type="NCBI Taxonomy" id="1090322"/>
    <lineage>
        <taxon>Archaea</taxon>
        <taxon>Methanobacteriati</taxon>
        <taxon>Methanobacteriota</taxon>
        <taxon>Stenosarchaea group</taxon>
        <taxon>Methanomicrobia</taxon>
        <taxon>Methanosarcinales</taxon>
        <taxon>Methanosarcinaceae</taxon>
        <taxon>Methanolobus</taxon>
    </lineage>
</organism>
<feature type="transmembrane region" description="Helical" evidence="2">
    <location>
        <begin position="12"/>
        <end position="38"/>
    </location>
</feature>
<dbReference type="Proteomes" id="UP000019483">
    <property type="component" value="Unassembled WGS sequence"/>
</dbReference>
<feature type="transmembrane region" description="Helical" evidence="2">
    <location>
        <begin position="58"/>
        <end position="76"/>
    </location>
</feature>
<evidence type="ECO:0000259" key="3">
    <source>
        <dbReference type="Pfam" id="PF16327"/>
    </source>
</evidence>
<dbReference type="GO" id="GO:0017004">
    <property type="term" value="P:cytochrome complex assembly"/>
    <property type="evidence" value="ECO:0007669"/>
    <property type="project" value="UniProtKB-KW"/>
</dbReference>
<dbReference type="AlphaFoldDB" id="W9DYC4"/>
<feature type="transmembrane region" description="Helical" evidence="2">
    <location>
        <begin position="81"/>
        <end position="103"/>
    </location>
</feature>
<dbReference type="OrthoDB" id="137664at2157"/>
<feature type="domain" description="Cytochrome c-type biogenesis protein CcmF C-terminal" evidence="3">
    <location>
        <begin position="14"/>
        <end position="300"/>
    </location>
</feature>
<keyword evidence="2" id="KW-1133">Transmembrane helix</keyword>
<reference evidence="4 5" key="1">
    <citation type="submission" date="2013-08" db="EMBL/GenBank/DDBJ databases">
        <authorList>
            <consortium name="DOE Joint Genome Institute"/>
            <person name="Eisen J."/>
            <person name="Huntemann M."/>
            <person name="Han J."/>
            <person name="Chen A."/>
            <person name="Kyrpides N."/>
            <person name="Mavromatis K."/>
            <person name="Markowitz V."/>
            <person name="Palaniappan K."/>
            <person name="Ivanova N."/>
            <person name="Schaumberg A."/>
            <person name="Pati A."/>
            <person name="Liolios K."/>
            <person name="Nordberg H.P."/>
            <person name="Cantor M.N."/>
            <person name="Hua S.X."/>
            <person name="Woyke T."/>
        </authorList>
    </citation>
    <scope>NUCLEOTIDE SEQUENCE [LARGE SCALE GENOMIC DNA]</scope>
    <source>
        <strain evidence="4 5">DSM 2278</strain>
    </source>
</reference>